<feature type="region of interest" description="Disordered" evidence="1">
    <location>
        <begin position="952"/>
        <end position="992"/>
    </location>
</feature>
<feature type="region of interest" description="Disordered" evidence="1">
    <location>
        <begin position="1"/>
        <end position="94"/>
    </location>
</feature>
<gene>
    <name evidence="2" type="ORF">ACHAW5_007086</name>
</gene>
<feature type="compositionally biased region" description="Low complexity" evidence="1">
    <location>
        <begin position="422"/>
        <end position="434"/>
    </location>
</feature>
<comment type="caution">
    <text evidence="2">The sequence shown here is derived from an EMBL/GenBank/DDBJ whole genome shotgun (WGS) entry which is preliminary data.</text>
</comment>
<feature type="region of interest" description="Disordered" evidence="1">
    <location>
        <begin position="1131"/>
        <end position="1253"/>
    </location>
</feature>
<reference evidence="2 3" key="1">
    <citation type="submission" date="2024-10" db="EMBL/GenBank/DDBJ databases">
        <title>Updated reference genomes for cyclostephanoid diatoms.</title>
        <authorList>
            <person name="Roberts W.R."/>
            <person name="Alverson A.J."/>
        </authorList>
    </citation>
    <scope>NUCLEOTIDE SEQUENCE [LARGE SCALE GENOMIC DNA]</scope>
    <source>
        <strain evidence="2 3">AJA276-08</strain>
    </source>
</reference>
<feature type="compositionally biased region" description="Polar residues" evidence="1">
    <location>
        <begin position="454"/>
        <end position="465"/>
    </location>
</feature>
<accession>A0ABD3N8N2</accession>
<organism evidence="2 3">
    <name type="scientific">Stephanodiscus triporus</name>
    <dbReference type="NCBI Taxonomy" id="2934178"/>
    <lineage>
        <taxon>Eukaryota</taxon>
        <taxon>Sar</taxon>
        <taxon>Stramenopiles</taxon>
        <taxon>Ochrophyta</taxon>
        <taxon>Bacillariophyta</taxon>
        <taxon>Coscinodiscophyceae</taxon>
        <taxon>Thalassiosirophycidae</taxon>
        <taxon>Stephanodiscales</taxon>
        <taxon>Stephanodiscaceae</taxon>
        <taxon>Stephanodiscus</taxon>
    </lineage>
</organism>
<name>A0ABD3N8N2_9STRA</name>
<evidence type="ECO:0000256" key="1">
    <source>
        <dbReference type="SAM" id="MobiDB-lite"/>
    </source>
</evidence>
<proteinExistence type="predicted"/>
<feature type="region of interest" description="Disordered" evidence="1">
    <location>
        <begin position="694"/>
        <end position="782"/>
    </location>
</feature>
<feature type="compositionally biased region" description="Low complexity" evidence="1">
    <location>
        <begin position="168"/>
        <end position="185"/>
    </location>
</feature>
<feature type="compositionally biased region" description="Low complexity" evidence="1">
    <location>
        <begin position="147"/>
        <end position="161"/>
    </location>
</feature>
<feature type="compositionally biased region" description="Basic and acidic residues" evidence="1">
    <location>
        <begin position="216"/>
        <end position="228"/>
    </location>
</feature>
<feature type="region of interest" description="Disordered" evidence="1">
    <location>
        <begin position="1271"/>
        <end position="1413"/>
    </location>
</feature>
<feature type="region of interest" description="Disordered" evidence="1">
    <location>
        <begin position="110"/>
        <end position="228"/>
    </location>
</feature>
<sequence length="1413" mass="151854">MPVLPSPSSRRSPRSEKRGLHRNPPSKAAVAPLSRGNDAAVSGDATTATTTAATPLPSVATPGRSGGVKAIDSPKRGGASPGGHGSALLVKPWRRTATISPRTRGAAIAGVLASPGDLPLATNDDDGSSRAAGIGGRRGGNGGEGGRPAASPSGGRSSAEAALRHLARATTRTDGRSSAASSSSGADGGAAFGIDDADGPLAPSSPCRNGRRRRKAASDARDRLRDACDLDEFDDLDRLLEADLIPYNQTKAAHRGRSKERKGDTATTSHVTAESFVPKGKSDERWLRNFEKWTTMSNGGGRSTAPDERSSAAPLAPSPSSPLPKRWVNDQRAQYKTLLRGEKSPMTHDRATLLEGAGFVWEVRNRRNASADGGNVGRTSATVHAIGGGDERKGGRIGKRTTKSEPKNQSGVGPGRSIINDSPSGRKSPRKSPSTQFYHSLLGNQSEIGGRSDPTVSNDVGSSRVISDPRASSDRSSPTASRKRKRPIPSKRTSPSSQGGSLTSFPDDVVARDESDKRGERRKKKRRGRLSTSSLFALEALAEVPTTEGKVNSAGNRPAVSLSHKELEEVLSKSRKKRSRKKSGGVATKKKVRDESATSIVGSSKLVDEPPKREVGAKIKDHKGGCEASLQSPESPLRVKRLLPALMSGESVNGKIRAIADSDTTGNGAADAPCIAQLLLSCLSEDSAEKAVHLTQAGQKSTTDGVASLSPCGSSAPPSTSTSREESISRLDPSSDNGASNAQVELSTSEPKKLKNSRKKTPASNSMHPVESFAPHSTCGDMPIRKKKTKEVEQSKQQEVPVACSLQGTATKILNPETEVLNPVNTLAARGEKPLEPVGHLAKSTTWTFDESQEASFDDCSDSVTHDKENPITKILNADANEMNCVDTAVASKKASGINLSQVHADSGGRLAHSTIWTCDKCKTATFEDYFDAVAHEEECTVTKKVKQIPAHYKEGDEEPNVTRERVRSKSPLFQSTSVPNKGAVDGPSPPLFSPVSLTSPNECYHRIQGGSTVPMQSILFPSSQSAEMQSGSTIHLTKPSLTTGLVSNGVAFQNGNLQISFPEGTQISESQLHMIIAKNEYQERMTELGRLRFEAQMVTQRMHEIEEMMKLDSRTISNVGFIEGSGMSYQAESKSTSTQHHKHSWCHNDNSDKHYYSDDFPSPRKVKRQKRSPDELEQRVLSGSHSSRKLETHTKSSTAIKGRSISSRNGGTMTHLSYDDSELETRSSQQSKKAKHYRAGRTYSPIRRGNRAERLKGYVEPLVARMPLTSGSRKIKSKQIQNNQFRRSDVEKSSPRKPAFYQSDEYSREGSCPRTGPSRGKSQTRNESKSIRSPSKTIKELNVEADAKISDKASSEQSPGEAKGKDSIPVRSSQYQVNKTRDPLYWLAGGESSSDDESWDFDGPMILPPSPI</sequence>
<feature type="compositionally biased region" description="Basic and acidic residues" evidence="1">
    <location>
        <begin position="1338"/>
        <end position="1355"/>
    </location>
</feature>
<feature type="compositionally biased region" description="Polar residues" evidence="1">
    <location>
        <begin position="435"/>
        <end position="447"/>
    </location>
</feature>
<evidence type="ECO:0000313" key="2">
    <source>
        <dbReference type="EMBL" id="KAL3770631.1"/>
    </source>
</evidence>
<feature type="region of interest" description="Disordered" evidence="1">
    <location>
        <begin position="369"/>
        <end position="613"/>
    </location>
</feature>
<keyword evidence="3" id="KW-1185">Reference proteome</keyword>
<feature type="compositionally biased region" description="Low complexity" evidence="1">
    <location>
        <begin position="468"/>
        <end position="480"/>
    </location>
</feature>
<protein>
    <submittedName>
        <fullName evidence="2">Uncharacterized protein</fullName>
    </submittedName>
</protein>
<feature type="compositionally biased region" description="Basic and acidic residues" evidence="1">
    <location>
        <begin position="509"/>
        <end position="519"/>
    </location>
</feature>
<feature type="compositionally biased region" description="Polar residues" evidence="1">
    <location>
        <begin position="1196"/>
        <end position="1216"/>
    </location>
</feature>
<dbReference type="EMBL" id="JALLAZ020001624">
    <property type="protein sequence ID" value="KAL3770631.1"/>
    <property type="molecule type" value="Genomic_DNA"/>
</dbReference>
<feature type="compositionally biased region" description="Polar residues" evidence="1">
    <location>
        <begin position="696"/>
        <end position="705"/>
    </location>
</feature>
<feature type="compositionally biased region" description="Basic residues" evidence="1">
    <location>
        <begin position="520"/>
        <end position="529"/>
    </location>
</feature>
<feature type="compositionally biased region" description="Basic and acidic residues" evidence="1">
    <location>
        <begin position="280"/>
        <end position="291"/>
    </location>
</feature>
<feature type="compositionally biased region" description="Low complexity" evidence="1">
    <location>
        <begin position="1"/>
        <end position="10"/>
    </location>
</feature>
<feature type="compositionally biased region" description="Basic residues" evidence="1">
    <location>
        <begin position="573"/>
        <end position="591"/>
    </location>
</feature>
<dbReference type="Proteomes" id="UP001530315">
    <property type="component" value="Unassembled WGS sequence"/>
</dbReference>
<evidence type="ECO:0000313" key="3">
    <source>
        <dbReference type="Proteomes" id="UP001530315"/>
    </source>
</evidence>
<feature type="compositionally biased region" description="Polar residues" evidence="1">
    <location>
        <begin position="732"/>
        <end position="749"/>
    </location>
</feature>
<feature type="compositionally biased region" description="Basic and acidic residues" evidence="1">
    <location>
        <begin position="563"/>
        <end position="572"/>
    </location>
</feature>
<feature type="region of interest" description="Disordered" evidence="1">
    <location>
        <begin position="246"/>
        <end position="328"/>
    </location>
</feature>
<feature type="compositionally biased region" description="Gly residues" evidence="1">
    <location>
        <begin position="133"/>
        <end position="146"/>
    </location>
</feature>
<feature type="compositionally biased region" description="Low complexity" evidence="1">
    <location>
        <begin position="38"/>
        <end position="61"/>
    </location>
</feature>